<proteinExistence type="predicted"/>
<gene>
    <name evidence="4" type="ORF">D4100_08940</name>
</gene>
<feature type="domain" description="HTH tetR-type" evidence="3">
    <location>
        <begin position="27"/>
        <end position="87"/>
    </location>
</feature>
<evidence type="ECO:0000313" key="5">
    <source>
        <dbReference type="Proteomes" id="UP000284338"/>
    </source>
</evidence>
<evidence type="ECO:0000259" key="3">
    <source>
        <dbReference type="PROSITE" id="PS50977"/>
    </source>
</evidence>
<organism evidence="4 5">
    <name type="scientific">Serratia inhibens</name>
    <dbReference type="NCBI Taxonomy" id="2338073"/>
    <lineage>
        <taxon>Bacteria</taxon>
        <taxon>Pseudomonadati</taxon>
        <taxon>Pseudomonadota</taxon>
        <taxon>Gammaproteobacteria</taxon>
        <taxon>Enterobacterales</taxon>
        <taxon>Yersiniaceae</taxon>
        <taxon>Serratia</taxon>
    </lineage>
</organism>
<dbReference type="InterPro" id="IPR001647">
    <property type="entry name" value="HTH_TetR"/>
</dbReference>
<sequence length="215" mass="24574">MSSLSTTKEMLQRLDAYLTSFEWENITKSKLSILQAFLKLATKNGYDAVTMRSLAKAVNLKPPSIYSHFPDGKDQIVSSALRWHYYSFAIAVKEGLSQSQTKSEYWSALIRVHITQQIKNPENDLFDMLMSTDRLGGILPYELRSEMLEWLAFCDFMYESIATDFGIEDANQKGVLIRVTLDGANSWWKWDGSEENLEQCIQYAEKIATGILKIS</sequence>
<feature type="DNA-binding region" description="H-T-H motif" evidence="2">
    <location>
        <begin position="50"/>
        <end position="69"/>
    </location>
</feature>
<dbReference type="PROSITE" id="PS50977">
    <property type="entry name" value="HTH_TETR_2"/>
    <property type="match status" value="1"/>
</dbReference>
<reference evidence="4 5" key="1">
    <citation type="submission" date="2018-09" db="EMBL/GenBank/DDBJ databases">
        <title>Draft genome of a novel serratia sp. strain with antifungal activity.</title>
        <authorList>
            <person name="Dichmann S.I."/>
            <person name="Park B.P."/>
            <person name="Pathiraja D."/>
            <person name="Choi I.-G."/>
            <person name="Stougaard P."/>
            <person name="Hennessy R.C."/>
        </authorList>
    </citation>
    <scope>NUCLEOTIDE SEQUENCE [LARGE SCALE GENOMIC DNA]</scope>
    <source>
        <strain evidence="4 5">S40</strain>
    </source>
</reference>
<dbReference type="GO" id="GO:0003677">
    <property type="term" value="F:DNA binding"/>
    <property type="evidence" value="ECO:0007669"/>
    <property type="project" value="UniProtKB-UniRule"/>
</dbReference>
<name>A0AA92X9P8_9GAMM</name>
<dbReference type="Proteomes" id="UP000284338">
    <property type="component" value="Unassembled WGS sequence"/>
</dbReference>
<evidence type="ECO:0000313" key="4">
    <source>
        <dbReference type="EMBL" id="RJF58840.1"/>
    </source>
</evidence>
<accession>A0AA92X9P8</accession>
<evidence type="ECO:0000256" key="2">
    <source>
        <dbReference type="PROSITE-ProRule" id="PRU00335"/>
    </source>
</evidence>
<evidence type="ECO:0000256" key="1">
    <source>
        <dbReference type="ARBA" id="ARBA00023125"/>
    </source>
</evidence>
<dbReference type="InterPro" id="IPR009057">
    <property type="entry name" value="Homeodomain-like_sf"/>
</dbReference>
<dbReference type="EMBL" id="QYYG01000001">
    <property type="protein sequence ID" value="RJF58840.1"/>
    <property type="molecule type" value="Genomic_DNA"/>
</dbReference>
<dbReference type="Pfam" id="PF00440">
    <property type="entry name" value="TetR_N"/>
    <property type="match status" value="1"/>
</dbReference>
<keyword evidence="1 2" id="KW-0238">DNA-binding</keyword>
<dbReference type="AlphaFoldDB" id="A0AA92X9P8"/>
<keyword evidence="5" id="KW-1185">Reference proteome</keyword>
<comment type="caution">
    <text evidence="4">The sequence shown here is derived from an EMBL/GenBank/DDBJ whole genome shotgun (WGS) entry which is preliminary data.</text>
</comment>
<dbReference type="SUPFAM" id="SSF46689">
    <property type="entry name" value="Homeodomain-like"/>
    <property type="match status" value="1"/>
</dbReference>
<dbReference type="Gene3D" id="1.10.357.10">
    <property type="entry name" value="Tetracycline Repressor, domain 2"/>
    <property type="match status" value="1"/>
</dbReference>
<protein>
    <submittedName>
        <fullName evidence="4">TetR/AcrR family transcriptional regulator</fullName>
    </submittedName>
</protein>